<dbReference type="EMBL" id="JARAWP010000003">
    <property type="protein sequence ID" value="MDX3017339.1"/>
    <property type="molecule type" value="Genomic_DNA"/>
</dbReference>
<gene>
    <name evidence="1" type="ORF">PV666_05515</name>
</gene>
<evidence type="ECO:0000313" key="2">
    <source>
        <dbReference type="Proteomes" id="UP001272987"/>
    </source>
</evidence>
<dbReference type="Proteomes" id="UP001272987">
    <property type="component" value="Unassembled WGS sequence"/>
</dbReference>
<sequence>MPRHTPDPAEHPRTAAEAVRTFNHTTQHPHRITYPGTAYHAISAFTTLAHRLPQSYEQIATALTALCAAGHLTADHDTPTTHTAAAVAALREAQNHANAMAAALERAHTATNPLGYCGPMNNHDDDL</sequence>
<organism evidence="1 2">
    <name type="scientific">Streptomyces acidiscabies</name>
    <dbReference type="NCBI Taxonomy" id="42234"/>
    <lineage>
        <taxon>Bacteria</taxon>
        <taxon>Bacillati</taxon>
        <taxon>Actinomycetota</taxon>
        <taxon>Actinomycetes</taxon>
        <taxon>Kitasatosporales</taxon>
        <taxon>Streptomycetaceae</taxon>
        <taxon>Streptomyces</taxon>
    </lineage>
</organism>
<keyword evidence="2" id="KW-1185">Reference proteome</keyword>
<dbReference type="RefSeq" id="WP_319166301.1">
    <property type="nucleotide sequence ID" value="NZ_JARAWP010000003.1"/>
</dbReference>
<reference evidence="1 2" key="1">
    <citation type="journal article" date="2023" name="Microb. Genom.">
        <title>Mesoterricola silvestris gen. nov., sp. nov., Mesoterricola sediminis sp. nov., Geothrix oryzae sp. nov., Geothrix edaphica sp. nov., Geothrix rubra sp. nov., and Geothrix limicola sp. nov., six novel members of Acidobacteriota isolated from soils.</title>
        <authorList>
            <person name="Weisberg A.J."/>
            <person name="Pearce E."/>
            <person name="Kramer C.G."/>
            <person name="Chang J.H."/>
            <person name="Clarke C.R."/>
        </authorList>
    </citation>
    <scope>NUCLEOTIDE SEQUENCE [LARGE SCALE GENOMIC DNA]</scope>
    <source>
        <strain evidence="1 2">NB05-1H</strain>
    </source>
</reference>
<protein>
    <submittedName>
        <fullName evidence="1">Uncharacterized protein</fullName>
    </submittedName>
</protein>
<proteinExistence type="predicted"/>
<accession>A0ABU4LQK9</accession>
<evidence type="ECO:0000313" key="1">
    <source>
        <dbReference type="EMBL" id="MDX3017339.1"/>
    </source>
</evidence>
<comment type="caution">
    <text evidence="1">The sequence shown here is derived from an EMBL/GenBank/DDBJ whole genome shotgun (WGS) entry which is preliminary data.</text>
</comment>
<name>A0ABU4LQK9_9ACTN</name>